<accession>A0AAV1ATR4</accession>
<evidence type="ECO:0008006" key="4">
    <source>
        <dbReference type="Google" id="ProtNLM"/>
    </source>
</evidence>
<evidence type="ECO:0000313" key="2">
    <source>
        <dbReference type="EMBL" id="CAI8612733.1"/>
    </source>
</evidence>
<dbReference type="PANTHER" id="PTHR33356:SF5">
    <property type="entry name" value="TIP41-LIKE PROTEIN"/>
    <property type="match status" value="1"/>
</dbReference>
<protein>
    <recommendedName>
        <fullName evidence="4">TIP41-like protein</fullName>
    </recommendedName>
</protein>
<evidence type="ECO:0000256" key="1">
    <source>
        <dbReference type="SAM" id="MobiDB-lite"/>
    </source>
</evidence>
<feature type="region of interest" description="Disordered" evidence="1">
    <location>
        <begin position="18"/>
        <end position="44"/>
    </location>
</feature>
<name>A0AAV1ATR4_VICFA</name>
<dbReference type="PANTHER" id="PTHR33356">
    <property type="entry name" value="TIP41-LIKE PROTEIN"/>
    <property type="match status" value="1"/>
</dbReference>
<organism evidence="2 3">
    <name type="scientific">Vicia faba</name>
    <name type="common">Broad bean</name>
    <name type="synonym">Faba vulgaris</name>
    <dbReference type="NCBI Taxonomy" id="3906"/>
    <lineage>
        <taxon>Eukaryota</taxon>
        <taxon>Viridiplantae</taxon>
        <taxon>Streptophyta</taxon>
        <taxon>Embryophyta</taxon>
        <taxon>Tracheophyta</taxon>
        <taxon>Spermatophyta</taxon>
        <taxon>Magnoliopsida</taxon>
        <taxon>eudicotyledons</taxon>
        <taxon>Gunneridae</taxon>
        <taxon>Pentapetalae</taxon>
        <taxon>rosids</taxon>
        <taxon>fabids</taxon>
        <taxon>Fabales</taxon>
        <taxon>Fabaceae</taxon>
        <taxon>Papilionoideae</taxon>
        <taxon>50 kb inversion clade</taxon>
        <taxon>NPAAA clade</taxon>
        <taxon>Hologalegina</taxon>
        <taxon>IRL clade</taxon>
        <taxon>Fabeae</taxon>
        <taxon>Vicia</taxon>
    </lineage>
</organism>
<gene>
    <name evidence="2" type="ORF">VFH_V048760</name>
</gene>
<evidence type="ECO:0000313" key="3">
    <source>
        <dbReference type="Proteomes" id="UP001157006"/>
    </source>
</evidence>
<dbReference type="EMBL" id="OX451740">
    <property type="protein sequence ID" value="CAI8612733.1"/>
    <property type="molecule type" value="Genomic_DNA"/>
</dbReference>
<sequence>MAENLVDGEFWLPLQFLSDDENDDGLTTPPFSSKDKPSRLFNNGGDVLPFPSEFPYGLAYSDFSSPVDSLSGSSETESDEDEKHMAELTHRMARSTLQADSKASDNNLGRFVPGSPQSTLCAFGSGCRCRKGSGSSHGSPKGVCEDSSSKATWDLLHAAAGEVERMRLSQERYNGPFKPSPITLHSKNNTVSTNHEMGYFTQHSLSHQQLLIAQLQMLRQQQMAKQHNSMWGGVQNQCGGVFENRQTNSVTPTRGRNIGDDNGVVDGMRNTHAGALGLSSSAWPTLQHAKQQQFYKQAKQQSQINNQQFGSGMRAVFLGNGSGRRESAGTGVFLPRRVDRPAESRKKPVCSTALVPARVAQALNLNLDEYVVGQPQQHLHRFNSISNVDNVVPPRHRGNYGLSHQKHINNNVSRPQPAVSNEISLPKEWTY</sequence>
<proteinExistence type="predicted"/>
<dbReference type="AlphaFoldDB" id="A0AAV1ATR4"/>
<dbReference type="Proteomes" id="UP001157006">
    <property type="component" value="Chromosome 5"/>
</dbReference>
<reference evidence="2 3" key="1">
    <citation type="submission" date="2023-01" db="EMBL/GenBank/DDBJ databases">
        <authorList>
            <person name="Kreplak J."/>
        </authorList>
    </citation>
    <scope>NUCLEOTIDE SEQUENCE [LARGE SCALE GENOMIC DNA]</scope>
</reference>
<keyword evidence="3" id="KW-1185">Reference proteome</keyword>